<evidence type="ECO:0000256" key="3">
    <source>
        <dbReference type="ARBA" id="ARBA00004906"/>
    </source>
</evidence>
<dbReference type="AlphaFoldDB" id="A0AAV1CZ84"/>
<gene>
    <name evidence="13" type="ORF">OLC1_LOCUS10123</name>
</gene>
<keyword evidence="7" id="KW-0833">Ubl conjugation pathway</keyword>
<reference evidence="13" key="1">
    <citation type="submission" date="2023-03" db="EMBL/GenBank/DDBJ databases">
        <authorList>
            <person name="Julca I."/>
        </authorList>
    </citation>
    <scope>NUCLEOTIDE SEQUENCE</scope>
</reference>
<evidence type="ECO:0000256" key="1">
    <source>
        <dbReference type="ARBA" id="ARBA00000900"/>
    </source>
</evidence>
<feature type="domain" description="SWEET-like" evidence="11">
    <location>
        <begin position="752"/>
        <end position="1002"/>
    </location>
</feature>
<dbReference type="InterPro" id="IPR057425">
    <property type="entry name" value="DUF2921_N"/>
</dbReference>
<evidence type="ECO:0000256" key="6">
    <source>
        <dbReference type="ARBA" id="ARBA00022692"/>
    </source>
</evidence>
<comment type="pathway">
    <text evidence="3">Protein modification; protein ubiquitination.</text>
</comment>
<evidence type="ECO:0000256" key="10">
    <source>
        <dbReference type="SAM" id="Phobius"/>
    </source>
</evidence>
<protein>
    <recommendedName>
        <fullName evidence="4">RING-type E3 ubiquitin transferase</fullName>
        <ecNumber evidence="4">2.3.2.27</ecNumber>
    </recommendedName>
</protein>
<evidence type="ECO:0000256" key="7">
    <source>
        <dbReference type="ARBA" id="ARBA00022786"/>
    </source>
</evidence>
<dbReference type="Proteomes" id="UP001161247">
    <property type="component" value="Chromosome 3"/>
</dbReference>
<evidence type="ECO:0000256" key="4">
    <source>
        <dbReference type="ARBA" id="ARBA00012483"/>
    </source>
</evidence>
<dbReference type="EMBL" id="OX459120">
    <property type="protein sequence ID" value="CAI9100245.1"/>
    <property type="molecule type" value="Genomic_DNA"/>
</dbReference>
<keyword evidence="9 10" id="KW-0472">Membrane</keyword>
<sequence>MSWLINPKAHISISSQRSEDDPLYFRTMNLETSMLRSNEMDAVSCKLFKEILRNLVIMLSTAFISSQLLYMKEKVDGIPYISQMMPSFHAKLLALAAFLMTVTLSHKVAECRKKPHLHLPSHSKGIPNDQKARYLTATLLLLGFLGYCYLHSGIFETTKVHGLGEAEFNRIWTYKTQSSYDSFNLFLFPQEPGREPLFPIDNRESPSNSFGSVPPLKLVSFWLKDVDPIRRAKNAQDSSRLTVIFEGVYLESQENGGQGLMCLVGTAAIPTNSSQMVQVQMQPSTLQDDQILLVLRFPKTFTLTTRDVSGEMKSLKSQGSQTYFDKVHIISQLSEKSKYQFGSEEILSGICSTTYPSPHSLINEDLEIYKGEDYCQKLWGLVWNEVLEFVSTWEKNVQSNNCSKIGPFLLDKELEATYKRSDKLRLMFQELNCEPGTDQNGVKIAMVSAVLRVIQKSEYSTREEMRTGLSSITLSAEGRCQSASGQLCMVGCTGPPANIRQSCHSRITLHLPLTMSINQRSLVLGAISSTDVSKSHDPLMEIQRRSQPSTLGSMVRKSIFQYPSSKGNDVASFSFFADVLSVEVFAAPQTVRDNEASKTNVKVVFLSMGSLFGRYRSLTEFGQRHQEAFHSISEDIEVSGHLEIKGGQYFNLSLSFEGIYDPSLGQMHLIGCRDVQNFEEFNDGGRNLEGRMDCLIEVKLQYSPKNARWLLNPNIRFSINSQRSKEDPFYFPPLSTNTSLISYQKKFQDVLIRECFKEGLSILLLVVAILCIRSQTGYTENLSHPAAYISMVMIGLHAVGFSISLITGHEPIVKWKEFAPYRNSGYDFRKFQFLQAFELCIKFLLLFAILDLTKLLQRVWESRKMLKARVKQLNFRFPNDKLVFAFFMLIHVVGFVTLYTVRKLYGIPLMMQSEMYRSASVNVERMLQWWRELESYGGLVQDFFLLPQIIGYAIWGVQGEPLRKAYYIGFTIIRLVVRVYDYARDPVPNRRYSAIEFQYLGLESCYKVGNVIVCVMIVALALTDCVSPAESFVFE</sequence>
<evidence type="ECO:0000313" key="14">
    <source>
        <dbReference type="Proteomes" id="UP001161247"/>
    </source>
</evidence>
<evidence type="ECO:0000313" key="13">
    <source>
        <dbReference type="EMBL" id="CAI9100245.1"/>
    </source>
</evidence>
<keyword evidence="5" id="KW-0808">Transferase</keyword>
<evidence type="ECO:0000256" key="8">
    <source>
        <dbReference type="ARBA" id="ARBA00022989"/>
    </source>
</evidence>
<feature type="domain" description="DUF2921" evidence="12">
    <location>
        <begin position="547"/>
        <end position="735"/>
    </location>
</feature>
<evidence type="ECO:0000256" key="9">
    <source>
        <dbReference type="ARBA" id="ARBA00023136"/>
    </source>
</evidence>
<evidence type="ECO:0000259" key="11">
    <source>
        <dbReference type="Pfam" id="PF11145"/>
    </source>
</evidence>
<feature type="transmembrane region" description="Helical" evidence="10">
    <location>
        <begin position="831"/>
        <end position="850"/>
    </location>
</feature>
<comment type="catalytic activity">
    <reaction evidence="1">
        <text>S-ubiquitinyl-[E2 ubiquitin-conjugating enzyme]-L-cysteine + [acceptor protein]-L-lysine = [E2 ubiquitin-conjugating enzyme]-L-cysteine + N(6)-ubiquitinyl-[acceptor protein]-L-lysine.</text>
        <dbReference type="EC" id="2.3.2.27"/>
    </reaction>
</comment>
<feature type="domain" description="DUF2921" evidence="12">
    <location>
        <begin position="230"/>
        <end position="328"/>
    </location>
</feature>
<feature type="transmembrane region" description="Helical" evidence="10">
    <location>
        <begin position="755"/>
        <end position="775"/>
    </location>
</feature>
<feature type="transmembrane region" description="Helical" evidence="10">
    <location>
        <begin position="132"/>
        <end position="150"/>
    </location>
</feature>
<comment type="subcellular location">
    <subcellularLocation>
        <location evidence="2">Endomembrane system</location>
        <topology evidence="2">Multi-pass membrane protein</topology>
    </subcellularLocation>
</comment>
<keyword evidence="6 10" id="KW-0812">Transmembrane</keyword>
<name>A0AAV1CZ84_OLDCO</name>
<feature type="transmembrane region" description="Helical" evidence="10">
    <location>
        <begin position="882"/>
        <end position="901"/>
    </location>
</feature>
<dbReference type="PANTHER" id="PTHR33389">
    <property type="entry name" value="FAMILY PROTEIN, PUTATIVE (DUF2921)-RELATED"/>
    <property type="match status" value="1"/>
</dbReference>
<dbReference type="GO" id="GO:0061630">
    <property type="term" value="F:ubiquitin protein ligase activity"/>
    <property type="evidence" value="ECO:0007669"/>
    <property type="project" value="UniProtKB-EC"/>
</dbReference>
<dbReference type="PANTHER" id="PTHR33389:SF26">
    <property type="match status" value="1"/>
</dbReference>
<evidence type="ECO:0000259" key="12">
    <source>
        <dbReference type="Pfam" id="PF25333"/>
    </source>
</evidence>
<accession>A0AAV1CZ84</accession>
<feature type="transmembrane region" description="Helical" evidence="10">
    <location>
        <begin position="92"/>
        <end position="109"/>
    </location>
</feature>
<dbReference type="Pfam" id="PF11145">
    <property type="entry name" value="DUF2921"/>
    <property type="match status" value="1"/>
</dbReference>
<evidence type="ECO:0000256" key="2">
    <source>
        <dbReference type="ARBA" id="ARBA00004127"/>
    </source>
</evidence>
<keyword evidence="14" id="KW-1185">Reference proteome</keyword>
<dbReference type="GO" id="GO:0012505">
    <property type="term" value="C:endomembrane system"/>
    <property type="evidence" value="ECO:0007669"/>
    <property type="project" value="UniProtKB-SubCell"/>
</dbReference>
<feature type="transmembrane region" description="Helical" evidence="10">
    <location>
        <begin position="787"/>
        <end position="806"/>
    </location>
</feature>
<dbReference type="Pfam" id="PF25333">
    <property type="entry name" value="DUF2921_N"/>
    <property type="match status" value="3"/>
</dbReference>
<organism evidence="13 14">
    <name type="scientific">Oldenlandia corymbosa var. corymbosa</name>
    <dbReference type="NCBI Taxonomy" id="529605"/>
    <lineage>
        <taxon>Eukaryota</taxon>
        <taxon>Viridiplantae</taxon>
        <taxon>Streptophyta</taxon>
        <taxon>Embryophyta</taxon>
        <taxon>Tracheophyta</taxon>
        <taxon>Spermatophyta</taxon>
        <taxon>Magnoliopsida</taxon>
        <taxon>eudicotyledons</taxon>
        <taxon>Gunneridae</taxon>
        <taxon>Pentapetalae</taxon>
        <taxon>asterids</taxon>
        <taxon>lamiids</taxon>
        <taxon>Gentianales</taxon>
        <taxon>Rubiaceae</taxon>
        <taxon>Rubioideae</taxon>
        <taxon>Spermacoceae</taxon>
        <taxon>Hedyotis-Oldenlandia complex</taxon>
        <taxon>Oldenlandia</taxon>
    </lineage>
</organism>
<proteinExistence type="predicted"/>
<feature type="transmembrane region" description="Helical" evidence="10">
    <location>
        <begin position="51"/>
        <end position="71"/>
    </location>
</feature>
<dbReference type="InterPro" id="IPR021319">
    <property type="entry name" value="DUF2921"/>
</dbReference>
<keyword evidence="8 10" id="KW-1133">Transmembrane helix</keyword>
<feature type="domain" description="DUF2921" evidence="12">
    <location>
        <begin position="351"/>
        <end position="532"/>
    </location>
</feature>
<dbReference type="EC" id="2.3.2.27" evidence="4"/>
<evidence type="ECO:0000256" key="5">
    <source>
        <dbReference type="ARBA" id="ARBA00022679"/>
    </source>
</evidence>